<dbReference type="Gene3D" id="1.10.357.10">
    <property type="entry name" value="Tetracycline Repressor, domain 2"/>
    <property type="match status" value="1"/>
</dbReference>
<gene>
    <name evidence="7" type="ORF">ACFPZN_11980</name>
</gene>
<keyword evidence="3" id="KW-0804">Transcription</keyword>
<feature type="compositionally biased region" description="Basic and acidic residues" evidence="5">
    <location>
        <begin position="239"/>
        <end position="251"/>
    </location>
</feature>
<dbReference type="InterPro" id="IPR036271">
    <property type="entry name" value="Tet_transcr_reg_TetR-rel_C_sf"/>
</dbReference>
<feature type="compositionally biased region" description="Basic and acidic residues" evidence="5">
    <location>
        <begin position="215"/>
        <end position="226"/>
    </location>
</feature>
<dbReference type="Proteomes" id="UP001596074">
    <property type="component" value="Unassembled WGS sequence"/>
</dbReference>
<keyword evidence="8" id="KW-1185">Reference proteome</keyword>
<dbReference type="PROSITE" id="PS50977">
    <property type="entry name" value="HTH_TETR_2"/>
    <property type="match status" value="1"/>
</dbReference>
<comment type="caution">
    <text evidence="7">The sequence shown here is derived from an EMBL/GenBank/DDBJ whole genome shotgun (WGS) entry which is preliminary data.</text>
</comment>
<evidence type="ECO:0000256" key="2">
    <source>
        <dbReference type="ARBA" id="ARBA00023125"/>
    </source>
</evidence>
<dbReference type="PROSITE" id="PS01081">
    <property type="entry name" value="HTH_TETR_1"/>
    <property type="match status" value="1"/>
</dbReference>
<organism evidence="7 8">
    <name type="scientific">Actinomadura rugatobispora</name>
    <dbReference type="NCBI Taxonomy" id="1994"/>
    <lineage>
        <taxon>Bacteria</taxon>
        <taxon>Bacillati</taxon>
        <taxon>Actinomycetota</taxon>
        <taxon>Actinomycetes</taxon>
        <taxon>Streptosporangiales</taxon>
        <taxon>Thermomonosporaceae</taxon>
        <taxon>Actinomadura</taxon>
    </lineage>
</organism>
<dbReference type="PANTHER" id="PTHR30055:SF151">
    <property type="entry name" value="TRANSCRIPTIONAL REGULATORY PROTEIN"/>
    <property type="match status" value="1"/>
</dbReference>
<accession>A0ABW0ZWB6</accession>
<evidence type="ECO:0000259" key="6">
    <source>
        <dbReference type="PROSITE" id="PS50977"/>
    </source>
</evidence>
<dbReference type="Pfam" id="PF00440">
    <property type="entry name" value="TetR_N"/>
    <property type="match status" value="1"/>
</dbReference>
<dbReference type="SUPFAM" id="SSF48498">
    <property type="entry name" value="Tetracyclin repressor-like, C-terminal domain"/>
    <property type="match status" value="1"/>
</dbReference>
<dbReference type="InterPro" id="IPR009057">
    <property type="entry name" value="Homeodomain-like_sf"/>
</dbReference>
<keyword evidence="1" id="KW-0805">Transcription regulation</keyword>
<reference evidence="8" key="1">
    <citation type="journal article" date="2019" name="Int. J. Syst. Evol. Microbiol.">
        <title>The Global Catalogue of Microorganisms (GCM) 10K type strain sequencing project: providing services to taxonomists for standard genome sequencing and annotation.</title>
        <authorList>
            <consortium name="The Broad Institute Genomics Platform"/>
            <consortium name="The Broad Institute Genome Sequencing Center for Infectious Disease"/>
            <person name="Wu L."/>
            <person name="Ma J."/>
        </authorList>
    </citation>
    <scope>NUCLEOTIDE SEQUENCE [LARGE SCALE GENOMIC DNA]</scope>
    <source>
        <strain evidence="8">KCTC 42087</strain>
    </source>
</reference>
<dbReference type="Gene3D" id="1.10.10.60">
    <property type="entry name" value="Homeodomain-like"/>
    <property type="match status" value="1"/>
</dbReference>
<dbReference type="SUPFAM" id="SSF46689">
    <property type="entry name" value="Homeodomain-like"/>
    <property type="match status" value="1"/>
</dbReference>
<protein>
    <submittedName>
        <fullName evidence="7">TetR/AcrR family transcriptional regulator</fullName>
    </submittedName>
</protein>
<feature type="region of interest" description="Disordered" evidence="5">
    <location>
        <begin position="172"/>
        <end position="195"/>
    </location>
</feature>
<evidence type="ECO:0000313" key="8">
    <source>
        <dbReference type="Proteomes" id="UP001596074"/>
    </source>
</evidence>
<evidence type="ECO:0000256" key="3">
    <source>
        <dbReference type="ARBA" id="ARBA00023163"/>
    </source>
</evidence>
<dbReference type="EMBL" id="JBHSON010000013">
    <property type="protein sequence ID" value="MFC5746331.1"/>
    <property type="molecule type" value="Genomic_DNA"/>
</dbReference>
<dbReference type="InterPro" id="IPR023772">
    <property type="entry name" value="DNA-bd_HTH_TetR-type_CS"/>
</dbReference>
<evidence type="ECO:0000256" key="1">
    <source>
        <dbReference type="ARBA" id="ARBA00023015"/>
    </source>
</evidence>
<dbReference type="RefSeq" id="WP_378281954.1">
    <property type="nucleotide sequence ID" value="NZ_JBHSON010000013.1"/>
</dbReference>
<evidence type="ECO:0000313" key="7">
    <source>
        <dbReference type="EMBL" id="MFC5746331.1"/>
    </source>
</evidence>
<feature type="region of interest" description="Disordered" evidence="5">
    <location>
        <begin position="212"/>
        <end position="251"/>
    </location>
</feature>
<feature type="domain" description="HTH tetR-type" evidence="6">
    <location>
        <begin position="18"/>
        <end position="78"/>
    </location>
</feature>
<evidence type="ECO:0000256" key="5">
    <source>
        <dbReference type="SAM" id="MobiDB-lite"/>
    </source>
</evidence>
<dbReference type="InterPro" id="IPR050109">
    <property type="entry name" value="HTH-type_TetR-like_transc_reg"/>
</dbReference>
<name>A0ABW0ZWB6_9ACTN</name>
<dbReference type="PANTHER" id="PTHR30055">
    <property type="entry name" value="HTH-TYPE TRANSCRIPTIONAL REGULATOR RUTR"/>
    <property type="match status" value="1"/>
</dbReference>
<feature type="DNA-binding region" description="H-T-H motif" evidence="4">
    <location>
        <begin position="41"/>
        <end position="60"/>
    </location>
</feature>
<evidence type="ECO:0000256" key="4">
    <source>
        <dbReference type="PROSITE-ProRule" id="PRU00335"/>
    </source>
</evidence>
<sequence length="251" mass="27035">MSEPAASKPARRRRRRGSINADDIVAGAFEVARRVSLDRLSMPTLAAHLDVGVTSIYWYFRKKDDLLDTMADAAVAAYADGMPAVNAGGTWQETLSGHFHAQRGLHREDRVLSDLLLMRASAYSPESLRRVAEIEEAVVGRLVDAGFTAEDARRAYRAASVYTRGMIIHDRMAGPDGPAPPGSPGGPVAAHPLAGMTDEDFDFGMRRLIGGLEALPREGSPEDAPARRGRAAPRPGAARAEHADRSRRATG</sequence>
<dbReference type="InterPro" id="IPR001647">
    <property type="entry name" value="HTH_TetR"/>
</dbReference>
<keyword evidence="2 4" id="KW-0238">DNA-binding</keyword>
<proteinExistence type="predicted"/>